<keyword evidence="4" id="KW-1003">Cell membrane</keyword>
<keyword evidence="12" id="KW-1185">Reference proteome</keyword>
<evidence type="ECO:0000256" key="2">
    <source>
        <dbReference type="ARBA" id="ARBA00004651"/>
    </source>
</evidence>
<dbReference type="InterPro" id="IPR050980">
    <property type="entry name" value="2C_sensor_his_kinase"/>
</dbReference>
<dbReference type="SUPFAM" id="SSF47384">
    <property type="entry name" value="Homodimeric domain of signal transducing histidine kinase"/>
    <property type="match status" value="1"/>
</dbReference>
<feature type="transmembrane region" description="Helical" evidence="9">
    <location>
        <begin position="307"/>
        <end position="329"/>
    </location>
</feature>
<evidence type="ECO:0000256" key="7">
    <source>
        <dbReference type="ARBA" id="ARBA00022777"/>
    </source>
</evidence>
<dbReference type="InterPro" id="IPR036097">
    <property type="entry name" value="HisK_dim/P_sf"/>
</dbReference>
<dbReference type="PROSITE" id="PS50109">
    <property type="entry name" value="HIS_KIN"/>
    <property type="match status" value="1"/>
</dbReference>
<dbReference type="GO" id="GO:0000155">
    <property type="term" value="F:phosphorelay sensor kinase activity"/>
    <property type="evidence" value="ECO:0007669"/>
    <property type="project" value="InterPro"/>
</dbReference>
<dbReference type="EMBL" id="AP027081">
    <property type="protein sequence ID" value="BDU76453.1"/>
    <property type="molecule type" value="Genomic_DNA"/>
</dbReference>
<evidence type="ECO:0000313" key="11">
    <source>
        <dbReference type="EMBL" id="BDU76453.1"/>
    </source>
</evidence>
<evidence type="ECO:0000313" key="12">
    <source>
        <dbReference type="Proteomes" id="UP001228113"/>
    </source>
</evidence>
<dbReference type="InterPro" id="IPR003594">
    <property type="entry name" value="HATPase_dom"/>
</dbReference>
<evidence type="ECO:0000256" key="4">
    <source>
        <dbReference type="ARBA" id="ARBA00022475"/>
    </source>
</evidence>
<organism evidence="11 12">
    <name type="scientific">Mesoterricola sediminis</name>
    <dbReference type="NCBI Taxonomy" id="2927980"/>
    <lineage>
        <taxon>Bacteria</taxon>
        <taxon>Pseudomonadati</taxon>
        <taxon>Acidobacteriota</taxon>
        <taxon>Holophagae</taxon>
        <taxon>Holophagales</taxon>
        <taxon>Holophagaceae</taxon>
        <taxon>Mesoterricola</taxon>
    </lineage>
</organism>
<dbReference type="PANTHER" id="PTHR44936">
    <property type="entry name" value="SENSOR PROTEIN CREC"/>
    <property type="match status" value="1"/>
</dbReference>
<keyword evidence="5" id="KW-0597">Phosphoprotein</keyword>
<evidence type="ECO:0000256" key="3">
    <source>
        <dbReference type="ARBA" id="ARBA00012438"/>
    </source>
</evidence>
<dbReference type="InterPro" id="IPR003661">
    <property type="entry name" value="HisK_dim/P_dom"/>
</dbReference>
<feature type="domain" description="Histidine kinase" evidence="10">
    <location>
        <begin position="342"/>
        <end position="547"/>
    </location>
</feature>
<keyword evidence="9" id="KW-0812">Transmembrane</keyword>
<keyword evidence="9" id="KW-0472">Membrane</keyword>
<keyword evidence="8" id="KW-0902">Two-component regulatory system</keyword>
<dbReference type="InterPro" id="IPR005467">
    <property type="entry name" value="His_kinase_dom"/>
</dbReference>
<dbReference type="Gene3D" id="3.30.565.10">
    <property type="entry name" value="Histidine kinase-like ATPase, C-terminal domain"/>
    <property type="match status" value="1"/>
</dbReference>
<keyword evidence="6" id="KW-0808">Transferase</keyword>
<dbReference type="SUPFAM" id="SSF55874">
    <property type="entry name" value="ATPase domain of HSP90 chaperone/DNA topoisomerase II/histidine kinase"/>
    <property type="match status" value="1"/>
</dbReference>
<dbReference type="Gene3D" id="1.10.287.130">
    <property type="match status" value="1"/>
</dbReference>
<dbReference type="SMART" id="SM00387">
    <property type="entry name" value="HATPase_c"/>
    <property type="match status" value="1"/>
</dbReference>
<dbReference type="AlphaFoldDB" id="A0AA48H5Q2"/>
<feature type="transmembrane region" description="Helical" evidence="9">
    <location>
        <begin position="28"/>
        <end position="51"/>
    </location>
</feature>
<dbReference type="InterPro" id="IPR036890">
    <property type="entry name" value="HATPase_C_sf"/>
</dbReference>
<evidence type="ECO:0000256" key="5">
    <source>
        <dbReference type="ARBA" id="ARBA00022553"/>
    </source>
</evidence>
<name>A0AA48H5Q2_9BACT</name>
<accession>A0AA48H5Q2</accession>
<dbReference type="PANTHER" id="PTHR44936:SF9">
    <property type="entry name" value="SENSOR PROTEIN CREC"/>
    <property type="match status" value="1"/>
</dbReference>
<evidence type="ECO:0000259" key="10">
    <source>
        <dbReference type="PROSITE" id="PS50109"/>
    </source>
</evidence>
<dbReference type="CDD" id="cd00082">
    <property type="entry name" value="HisKA"/>
    <property type="match status" value="1"/>
</dbReference>
<comment type="subcellular location">
    <subcellularLocation>
        <location evidence="2">Cell membrane</location>
        <topology evidence="2">Multi-pass membrane protein</topology>
    </subcellularLocation>
</comment>
<evidence type="ECO:0000256" key="8">
    <source>
        <dbReference type="ARBA" id="ARBA00023012"/>
    </source>
</evidence>
<reference evidence="11" key="1">
    <citation type="journal article" date="2023" name="Int. J. Syst. Evol. Microbiol.">
        <title>Mesoterricola silvestris gen. nov., sp. nov., Mesoterricola sediminis sp. nov., Geothrix oryzae sp. nov., Geothrix edaphica sp. nov., Geothrix rubra sp. nov., and Geothrix limicola sp. nov., six novel members of Acidobacteriota isolated from soils.</title>
        <authorList>
            <person name="Itoh H."/>
            <person name="Sugisawa Y."/>
            <person name="Mise K."/>
            <person name="Xu Z."/>
            <person name="Kuniyasu M."/>
            <person name="Ushijima N."/>
            <person name="Kawano K."/>
            <person name="Kobayashi E."/>
            <person name="Shiratori Y."/>
            <person name="Masuda Y."/>
            <person name="Senoo K."/>
        </authorList>
    </citation>
    <scope>NUCLEOTIDE SEQUENCE</scope>
    <source>
        <strain evidence="11">W786</strain>
    </source>
</reference>
<sequence length="547" mass="60324">MEPVRIVKPRPRWLRPGSRPRAHRGPRAPFWFLGVAWAVLCAILAVIPHGYVRDARQASLNAWYTASHERATRLTQEWEHWTAPVPPFTRGDEPEVGAWLAREALLTALVDAETGTVWIREGDHLRKPRNAGERRVPADWAWRAMQVCPAWAVRGTPVAGPMAIRRDRGFDAGVGWLPGNQDPQFVERGSIVAYFGKWCLVKQWVPGSPEVERWLQGTLGSAATYRFGALNHRSAGGHPRPRPLAAYLGRPQPPDSGRVAFQNPDEAPFLVDRDLSTAFGGTWNVYLQMSPATFRAFRAEDLRRRGLAWTAYGLVVAGSGLALAAVLFTRKRERRIADRLASLTHSLKTPLAVLQLRCETALNPDLAQAEREARLLEIRNGADHMARTIEACLEEMRCPGGGRSQGLVGPDFFERLDEKASPAFEARDRVLEVYAAGEAFPCSPTALDSALSTLVENALMHGRGRVEVHAQRLADHMEIRVSDEGDGIPGPVLEHLAHRRGAPDRARREGGGLGLTVLADLAREEGWGLAFRAVPAGFEAVIDVPVG</sequence>
<dbReference type="GO" id="GO:0005886">
    <property type="term" value="C:plasma membrane"/>
    <property type="evidence" value="ECO:0007669"/>
    <property type="project" value="UniProtKB-SubCell"/>
</dbReference>
<dbReference type="Proteomes" id="UP001228113">
    <property type="component" value="Chromosome"/>
</dbReference>
<dbReference type="Pfam" id="PF02518">
    <property type="entry name" value="HATPase_c"/>
    <property type="match status" value="1"/>
</dbReference>
<comment type="catalytic activity">
    <reaction evidence="1">
        <text>ATP + protein L-histidine = ADP + protein N-phospho-L-histidine.</text>
        <dbReference type="EC" id="2.7.13.3"/>
    </reaction>
</comment>
<gene>
    <name evidence="11" type="ORF">METESE_14110</name>
</gene>
<evidence type="ECO:0000256" key="1">
    <source>
        <dbReference type="ARBA" id="ARBA00000085"/>
    </source>
</evidence>
<keyword evidence="7" id="KW-0418">Kinase</keyword>
<protein>
    <recommendedName>
        <fullName evidence="3">histidine kinase</fullName>
        <ecNumber evidence="3">2.7.13.3</ecNumber>
    </recommendedName>
</protein>
<evidence type="ECO:0000256" key="9">
    <source>
        <dbReference type="SAM" id="Phobius"/>
    </source>
</evidence>
<dbReference type="EC" id="2.7.13.3" evidence="3"/>
<keyword evidence="9" id="KW-1133">Transmembrane helix</keyword>
<dbReference type="KEGG" id="msea:METESE_14110"/>
<proteinExistence type="predicted"/>
<evidence type="ECO:0000256" key="6">
    <source>
        <dbReference type="ARBA" id="ARBA00022679"/>
    </source>
</evidence>